<dbReference type="PROSITE" id="PS51253">
    <property type="entry name" value="HTH_CENPB"/>
    <property type="match status" value="1"/>
</dbReference>
<dbReference type="PANTHER" id="PTHR19303">
    <property type="entry name" value="TRANSPOSON"/>
    <property type="match status" value="1"/>
</dbReference>
<dbReference type="Pfam" id="PF03221">
    <property type="entry name" value="HTH_Tnp_Tc5"/>
    <property type="match status" value="1"/>
</dbReference>
<feature type="region of interest" description="Disordered" evidence="3">
    <location>
        <begin position="453"/>
        <end position="479"/>
    </location>
</feature>
<reference evidence="5" key="1">
    <citation type="journal article" date="2018" name="PLoS Negl. Trop. Dis.">
        <title>Sialome diversity of ticks revealed by RNAseq of single tick salivary glands.</title>
        <authorList>
            <person name="Perner J."/>
            <person name="Kropackova S."/>
            <person name="Kopacek P."/>
            <person name="Ribeiro J.M."/>
        </authorList>
    </citation>
    <scope>NUCLEOTIDE SEQUENCE</scope>
    <source>
        <strain evidence="5">Siblings of single egg batch collected in Ceske Budejovice</strain>
        <tissue evidence="5">Salivary glands</tissue>
    </source>
</reference>
<sequence>MAPTKRKAISFEVKKQILRDWRQGFKVGSLVRKYELSQSTISTILKSGDVVMKKAGTSGFDDKRKRLREALYEDVEEALYQWFLTIRNENMPISGPILAAKAKKFAFLLGRGDFQPGGGWIQRFKERHGIVYRNVVGEAASLDGPAKEKWLATKLPDILDRYSEKDIYNGDETALFFQMVPSKTHALKGDPCVGGKHCRLRVTVFLCANMDGSDRCKPFVIGKSKNPTCFKSQYIPVRYRHNKKAWMTRIIFEEWLIEFNNAIESQNRKVILLLDNCSAHNVSPKLTSVELMFLPPNTTAGLQPMDAGVIANFKMLYRRRMMEWLIMKIDSAVAGPSGGLASGSPDLKITLLKAVRFVYGAWYEVKETTIKNCFRKAGFVRVDDVNSENESDVLVEEMEPSDVTALWEHIAASEENTGGAMLSEYLNADSDAASCEETSEEAIVEELLSRRGAGLSNGGDDDDDSDNDGNNDSGLPPMSTQGALLSIQSLIDFVNSKGLPSAYAQQLDAMHTAIVKLQLPHKQAEILDFFERV</sequence>
<evidence type="ECO:0000313" key="5">
    <source>
        <dbReference type="EMBL" id="JAR92259.1"/>
    </source>
</evidence>
<evidence type="ECO:0000256" key="2">
    <source>
        <dbReference type="ARBA" id="ARBA00023125"/>
    </source>
</evidence>
<evidence type="ECO:0000259" key="4">
    <source>
        <dbReference type="PROSITE" id="PS51253"/>
    </source>
</evidence>
<dbReference type="GO" id="GO:0005634">
    <property type="term" value="C:nucleus"/>
    <property type="evidence" value="ECO:0007669"/>
    <property type="project" value="UniProtKB-SubCell"/>
</dbReference>
<dbReference type="Pfam" id="PF03184">
    <property type="entry name" value="DDE_1"/>
    <property type="match status" value="1"/>
</dbReference>
<dbReference type="EMBL" id="GEGO01003145">
    <property type="protein sequence ID" value="JAR92259.1"/>
    <property type="molecule type" value="Transcribed_RNA"/>
</dbReference>
<dbReference type="InterPro" id="IPR050863">
    <property type="entry name" value="CenT-Element_Derived"/>
</dbReference>
<dbReference type="GO" id="GO:0003677">
    <property type="term" value="F:DNA binding"/>
    <property type="evidence" value="ECO:0007669"/>
    <property type="project" value="UniProtKB-KW"/>
</dbReference>
<proteinExistence type="predicted"/>
<comment type="subcellular location">
    <subcellularLocation>
        <location evidence="1">Nucleus</location>
    </subcellularLocation>
</comment>
<dbReference type="InterPro" id="IPR004875">
    <property type="entry name" value="DDE_SF_endonuclease_dom"/>
</dbReference>
<name>A0A147BNC8_IXORI</name>
<protein>
    <submittedName>
        <fullName evidence="5">Putative tigger transposable element-derived</fullName>
    </submittedName>
</protein>
<dbReference type="SMART" id="SM00674">
    <property type="entry name" value="CENPB"/>
    <property type="match status" value="1"/>
</dbReference>
<feature type="domain" description="HTH CENPB-type" evidence="4">
    <location>
        <begin position="63"/>
        <end position="134"/>
    </location>
</feature>
<dbReference type="Gene3D" id="1.10.10.60">
    <property type="entry name" value="Homeodomain-like"/>
    <property type="match status" value="2"/>
</dbReference>
<evidence type="ECO:0000256" key="1">
    <source>
        <dbReference type="ARBA" id="ARBA00004123"/>
    </source>
</evidence>
<organism evidence="5">
    <name type="scientific">Ixodes ricinus</name>
    <name type="common">Common tick</name>
    <name type="synonym">Acarus ricinus</name>
    <dbReference type="NCBI Taxonomy" id="34613"/>
    <lineage>
        <taxon>Eukaryota</taxon>
        <taxon>Metazoa</taxon>
        <taxon>Ecdysozoa</taxon>
        <taxon>Arthropoda</taxon>
        <taxon>Chelicerata</taxon>
        <taxon>Arachnida</taxon>
        <taxon>Acari</taxon>
        <taxon>Parasitiformes</taxon>
        <taxon>Ixodida</taxon>
        <taxon>Ixodoidea</taxon>
        <taxon>Ixodidae</taxon>
        <taxon>Ixodinae</taxon>
        <taxon>Ixodes</taxon>
    </lineage>
</organism>
<accession>A0A147BNC8</accession>
<evidence type="ECO:0000256" key="3">
    <source>
        <dbReference type="SAM" id="MobiDB-lite"/>
    </source>
</evidence>
<dbReference type="AlphaFoldDB" id="A0A147BNC8"/>
<dbReference type="SUPFAM" id="SSF46689">
    <property type="entry name" value="Homeodomain-like"/>
    <property type="match status" value="2"/>
</dbReference>
<keyword evidence="2" id="KW-0238">DNA-binding</keyword>
<dbReference type="PANTHER" id="PTHR19303:SF73">
    <property type="entry name" value="PROTEIN PDC2"/>
    <property type="match status" value="1"/>
</dbReference>
<dbReference type="InterPro" id="IPR009057">
    <property type="entry name" value="Homeodomain-like_sf"/>
</dbReference>
<dbReference type="InterPro" id="IPR006600">
    <property type="entry name" value="HTH_CenpB_DNA-bd_dom"/>
</dbReference>
<feature type="compositionally biased region" description="Acidic residues" evidence="3">
    <location>
        <begin position="459"/>
        <end position="469"/>
    </location>
</feature>